<dbReference type="GO" id="GO:0016787">
    <property type="term" value="F:hydrolase activity"/>
    <property type="evidence" value="ECO:0007669"/>
    <property type="project" value="UniProtKB-KW"/>
</dbReference>
<dbReference type="PROSITE" id="PS51273">
    <property type="entry name" value="GATASE_TYPE_1"/>
    <property type="match status" value="1"/>
</dbReference>
<dbReference type="EMBL" id="UINC01001290">
    <property type="protein sequence ID" value="SUZ76753.1"/>
    <property type="molecule type" value="Genomic_DNA"/>
</dbReference>
<dbReference type="PIRSF" id="PIRSF001586">
    <property type="entry name" value="FGAM_synth_I"/>
    <property type="match status" value="1"/>
</dbReference>
<keyword evidence="4" id="KW-0658">Purine biosynthesis</keyword>
<dbReference type="HAMAP" id="MF_00421">
    <property type="entry name" value="PurQ"/>
    <property type="match status" value="1"/>
</dbReference>
<evidence type="ECO:0000256" key="4">
    <source>
        <dbReference type="ARBA" id="ARBA00022755"/>
    </source>
</evidence>
<dbReference type="Gene3D" id="3.40.50.880">
    <property type="match status" value="1"/>
</dbReference>
<keyword evidence="2" id="KW-0436">Ligase</keyword>
<dbReference type="SUPFAM" id="SSF52317">
    <property type="entry name" value="Class I glutamine amidotransferase-like"/>
    <property type="match status" value="1"/>
</dbReference>
<evidence type="ECO:0000256" key="2">
    <source>
        <dbReference type="ARBA" id="ARBA00022598"/>
    </source>
</evidence>
<dbReference type="GO" id="GO:0006189">
    <property type="term" value="P:'de novo' IMP biosynthetic process"/>
    <property type="evidence" value="ECO:0007669"/>
    <property type="project" value="InterPro"/>
</dbReference>
<keyword evidence="5" id="KW-0378">Hydrolase</keyword>
<keyword evidence="6" id="KW-0067">ATP-binding</keyword>
<keyword evidence="1" id="KW-0963">Cytoplasm</keyword>
<name>A0A381QGG2_9ZZZZ</name>
<dbReference type="PANTHER" id="PTHR47552">
    <property type="entry name" value="PHOSPHORIBOSYLFORMYLGLYCINAMIDINE SYNTHASE SUBUNIT PURQ"/>
    <property type="match status" value="1"/>
</dbReference>
<organism evidence="8">
    <name type="scientific">marine metagenome</name>
    <dbReference type="NCBI Taxonomy" id="408172"/>
    <lineage>
        <taxon>unclassified sequences</taxon>
        <taxon>metagenomes</taxon>
        <taxon>ecological metagenomes</taxon>
    </lineage>
</organism>
<dbReference type="Pfam" id="PF13507">
    <property type="entry name" value="GATase_5"/>
    <property type="match status" value="1"/>
</dbReference>
<evidence type="ECO:0000256" key="6">
    <source>
        <dbReference type="ARBA" id="ARBA00022840"/>
    </source>
</evidence>
<dbReference type="CDD" id="cd01740">
    <property type="entry name" value="GATase1_FGAR_AT"/>
    <property type="match status" value="1"/>
</dbReference>
<dbReference type="GO" id="GO:0005524">
    <property type="term" value="F:ATP binding"/>
    <property type="evidence" value="ECO:0007669"/>
    <property type="project" value="UniProtKB-KW"/>
</dbReference>
<protein>
    <submittedName>
        <fullName evidence="8">Uncharacterized protein</fullName>
    </submittedName>
</protein>
<gene>
    <name evidence="8" type="ORF">METZ01_LOCUS29607</name>
</gene>
<keyword evidence="7" id="KW-0315">Glutamine amidotransferase</keyword>
<dbReference type="InterPro" id="IPR010075">
    <property type="entry name" value="PRibForGlyAmidine_synth_PurQ"/>
</dbReference>
<evidence type="ECO:0000256" key="5">
    <source>
        <dbReference type="ARBA" id="ARBA00022801"/>
    </source>
</evidence>
<dbReference type="InterPro" id="IPR029062">
    <property type="entry name" value="Class_I_gatase-like"/>
</dbReference>
<dbReference type="PANTHER" id="PTHR47552:SF1">
    <property type="entry name" value="PHOSPHORIBOSYLFORMYLGLYCINAMIDINE SYNTHASE SUBUNIT PURQ"/>
    <property type="match status" value="1"/>
</dbReference>
<dbReference type="NCBIfam" id="NF002957">
    <property type="entry name" value="PRK03619.1"/>
    <property type="match status" value="1"/>
</dbReference>
<evidence type="ECO:0000256" key="3">
    <source>
        <dbReference type="ARBA" id="ARBA00022741"/>
    </source>
</evidence>
<evidence type="ECO:0000256" key="1">
    <source>
        <dbReference type="ARBA" id="ARBA00022490"/>
    </source>
</evidence>
<dbReference type="SMART" id="SM01211">
    <property type="entry name" value="GATase_5"/>
    <property type="match status" value="1"/>
</dbReference>
<dbReference type="AlphaFoldDB" id="A0A381QGG2"/>
<proteinExistence type="inferred from homology"/>
<evidence type="ECO:0000313" key="8">
    <source>
        <dbReference type="EMBL" id="SUZ76753.1"/>
    </source>
</evidence>
<accession>A0A381QGG2</accession>
<evidence type="ECO:0000256" key="7">
    <source>
        <dbReference type="ARBA" id="ARBA00022962"/>
    </source>
</evidence>
<dbReference type="NCBIfam" id="TIGR01737">
    <property type="entry name" value="FGAM_synth_I"/>
    <property type="match status" value="1"/>
</dbReference>
<feature type="non-terminal residue" evidence="8">
    <location>
        <position position="1"/>
    </location>
</feature>
<reference evidence="8" key="1">
    <citation type="submission" date="2018-05" db="EMBL/GenBank/DDBJ databases">
        <authorList>
            <person name="Lanie J.A."/>
            <person name="Ng W.-L."/>
            <person name="Kazmierczak K.M."/>
            <person name="Andrzejewski T.M."/>
            <person name="Davidsen T.M."/>
            <person name="Wayne K.J."/>
            <person name="Tettelin H."/>
            <person name="Glass J.I."/>
            <person name="Rusch D."/>
            <person name="Podicherti R."/>
            <person name="Tsui H.-C.T."/>
            <person name="Winkler M.E."/>
        </authorList>
    </citation>
    <scope>NUCLEOTIDE SEQUENCE</scope>
</reference>
<sequence>VDCYTVLDEVFNVSVEYVWHKETDLSTYDCIILPGGFSFGDYLRCGAIARFSPVMESLITFARSGGLVFGICNGFQILCEAGLLPGVLVRNNHLEFRCQWTDLRVDNISTPFSARAEPGQVISVPISHGEGNYFAPHETLTEIENNGQVIFRYSAPNGDMDVVNNPNGSINNIAGVTNPEGNVLGMMPHPERCCDSLLGGTDGKLIFGSVVDYLWNKT</sequence>
<dbReference type="GO" id="GO:0004642">
    <property type="term" value="F:phosphoribosylformylglycinamidine synthase activity"/>
    <property type="evidence" value="ECO:0007669"/>
    <property type="project" value="InterPro"/>
</dbReference>
<keyword evidence="3" id="KW-0547">Nucleotide-binding</keyword>